<comment type="caution">
    <text evidence="2">The sequence shown here is derived from an EMBL/GenBank/DDBJ whole genome shotgun (WGS) entry which is preliminary data.</text>
</comment>
<keyword evidence="3" id="KW-1185">Reference proteome</keyword>
<feature type="region of interest" description="Disordered" evidence="1">
    <location>
        <begin position="89"/>
        <end position="112"/>
    </location>
</feature>
<dbReference type="RefSeq" id="WP_340368224.1">
    <property type="nucleotide sequence ID" value="NZ_JBBKZV010000055.1"/>
</dbReference>
<organism evidence="2 3">
    <name type="scientific">Variovorax humicola</name>
    <dbReference type="NCBI Taxonomy" id="1769758"/>
    <lineage>
        <taxon>Bacteria</taxon>
        <taxon>Pseudomonadati</taxon>
        <taxon>Pseudomonadota</taxon>
        <taxon>Betaproteobacteria</taxon>
        <taxon>Burkholderiales</taxon>
        <taxon>Comamonadaceae</taxon>
        <taxon>Variovorax</taxon>
    </lineage>
</organism>
<protein>
    <submittedName>
        <fullName evidence="2">Uncharacterized protein</fullName>
    </submittedName>
</protein>
<reference evidence="2 3" key="1">
    <citation type="submission" date="2024-03" db="EMBL/GenBank/DDBJ databases">
        <title>Novel species of the genus Variovorax.</title>
        <authorList>
            <person name="Liu Q."/>
            <person name="Xin Y.-H."/>
        </authorList>
    </citation>
    <scope>NUCLEOTIDE SEQUENCE [LARGE SCALE GENOMIC DNA]</scope>
    <source>
        <strain evidence="2 3">KACC 18501</strain>
    </source>
</reference>
<evidence type="ECO:0000256" key="1">
    <source>
        <dbReference type="SAM" id="MobiDB-lite"/>
    </source>
</evidence>
<dbReference type="EMBL" id="JBBKZV010000055">
    <property type="protein sequence ID" value="MEJ8827194.1"/>
    <property type="molecule type" value="Genomic_DNA"/>
</dbReference>
<gene>
    <name evidence="2" type="ORF">WKW80_35300</name>
</gene>
<sequence length="112" mass="12155">MSCEVDATVTASRAEAFHSFGTPVNFMHRQLVADFALRNLLPSSYDAKVFAESGGLLSYGPSFIDLFQRAASYVDKILKGAKAGDLPIQLPTKSNSIESTTTHPRTTPKLPH</sequence>
<dbReference type="Proteomes" id="UP001363010">
    <property type="component" value="Unassembled WGS sequence"/>
</dbReference>
<evidence type="ECO:0000313" key="2">
    <source>
        <dbReference type="EMBL" id="MEJ8827194.1"/>
    </source>
</evidence>
<dbReference type="Gene3D" id="3.40.50.2300">
    <property type="match status" value="1"/>
</dbReference>
<name>A0ABU8WCJ3_9BURK</name>
<feature type="compositionally biased region" description="Polar residues" evidence="1">
    <location>
        <begin position="91"/>
        <end position="105"/>
    </location>
</feature>
<accession>A0ABU8WCJ3</accession>
<evidence type="ECO:0000313" key="3">
    <source>
        <dbReference type="Proteomes" id="UP001363010"/>
    </source>
</evidence>
<proteinExistence type="predicted"/>